<dbReference type="InterPro" id="IPR009006">
    <property type="entry name" value="Ala_racemase/Decarboxylase_C"/>
</dbReference>
<dbReference type="GO" id="GO:0009252">
    <property type="term" value="P:peptidoglycan biosynthetic process"/>
    <property type="evidence" value="ECO:0007669"/>
    <property type="project" value="TreeGrafter"/>
</dbReference>
<keyword evidence="10" id="KW-1185">Reference proteome</keyword>
<dbReference type="NCBIfam" id="TIGR00492">
    <property type="entry name" value="alr"/>
    <property type="match status" value="1"/>
</dbReference>
<feature type="binding site" evidence="5 7">
    <location>
        <position position="139"/>
    </location>
    <ligand>
        <name>substrate</name>
    </ligand>
</feature>
<dbReference type="PRINTS" id="PR00992">
    <property type="entry name" value="ALARACEMASE"/>
</dbReference>
<evidence type="ECO:0000313" key="10">
    <source>
        <dbReference type="Proteomes" id="UP000267250"/>
    </source>
</evidence>
<dbReference type="Gene3D" id="2.40.37.10">
    <property type="entry name" value="Lyase, Ornithine Decarboxylase, Chain A, domain 1"/>
    <property type="match status" value="1"/>
</dbReference>
<dbReference type="PROSITE" id="PS00395">
    <property type="entry name" value="ALANINE_RACEMASE"/>
    <property type="match status" value="1"/>
</dbReference>
<dbReference type="GO" id="GO:0030632">
    <property type="term" value="P:D-alanine biosynthetic process"/>
    <property type="evidence" value="ECO:0007669"/>
    <property type="project" value="UniProtKB-UniRule"/>
</dbReference>
<dbReference type="EMBL" id="CP016379">
    <property type="protein sequence ID" value="AZR71977.1"/>
    <property type="molecule type" value="Genomic_DNA"/>
</dbReference>
<comment type="pathway">
    <text evidence="5">Amino-acid biosynthesis; D-alanine biosynthesis; D-alanine from L-alanine: step 1/1.</text>
</comment>
<dbReference type="KEGG" id="aft:BBF96_00295"/>
<dbReference type="CDD" id="cd00430">
    <property type="entry name" value="PLPDE_III_AR"/>
    <property type="match status" value="1"/>
</dbReference>
<dbReference type="SUPFAM" id="SSF50621">
    <property type="entry name" value="Alanine racemase C-terminal domain-like"/>
    <property type="match status" value="1"/>
</dbReference>
<dbReference type="UniPathway" id="UPA00042">
    <property type="reaction ID" value="UER00497"/>
</dbReference>
<feature type="binding site" evidence="5 7">
    <location>
        <position position="316"/>
    </location>
    <ligand>
        <name>substrate</name>
    </ligand>
</feature>
<accession>A0A3S9SUI3</accession>
<feature type="modified residue" description="N6-(pyridoxal phosphate)lysine" evidence="5 6">
    <location>
        <position position="41"/>
    </location>
</feature>
<organism evidence="9 10">
    <name type="scientific">Anoxybacter fermentans</name>
    <dbReference type="NCBI Taxonomy" id="1323375"/>
    <lineage>
        <taxon>Bacteria</taxon>
        <taxon>Bacillati</taxon>
        <taxon>Bacillota</taxon>
        <taxon>Clostridia</taxon>
        <taxon>Halanaerobiales</taxon>
        <taxon>Anoxybacter</taxon>
    </lineage>
</organism>
<evidence type="ECO:0000256" key="1">
    <source>
        <dbReference type="ARBA" id="ARBA00000316"/>
    </source>
</evidence>
<dbReference type="InterPro" id="IPR029066">
    <property type="entry name" value="PLP-binding_barrel"/>
</dbReference>
<evidence type="ECO:0000256" key="4">
    <source>
        <dbReference type="ARBA" id="ARBA00023235"/>
    </source>
</evidence>
<evidence type="ECO:0000313" key="9">
    <source>
        <dbReference type="EMBL" id="AZR71977.1"/>
    </source>
</evidence>
<dbReference type="InterPro" id="IPR000821">
    <property type="entry name" value="Ala_racemase"/>
</dbReference>
<keyword evidence="3 5" id="KW-0663">Pyridoxal phosphate</keyword>
<keyword evidence="4 5" id="KW-0413">Isomerase</keyword>
<feature type="active site" description="Proton acceptor; specific for D-alanine" evidence="5">
    <location>
        <position position="41"/>
    </location>
</feature>
<protein>
    <recommendedName>
        <fullName evidence="5">Alanine racemase</fullName>
        <ecNumber evidence="5">5.1.1.1</ecNumber>
    </recommendedName>
</protein>
<evidence type="ECO:0000256" key="7">
    <source>
        <dbReference type="PIRSR" id="PIRSR600821-52"/>
    </source>
</evidence>
<evidence type="ECO:0000256" key="3">
    <source>
        <dbReference type="ARBA" id="ARBA00022898"/>
    </source>
</evidence>
<dbReference type="Gene3D" id="3.20.20.10">
    <property type="entry name" value="Alanine racemase"/>
    <property type="match status" value="1"/>
</dbReference>
<dbReference type="PANTHER" id="PTHR30511">
    <property type="entry name" value="ALANINE RACEMASE"/>
    <property type="match status" value="1"/>
</dbReference>
<comment type="cofactor">
    <cofactor evidence="2 5 6">
        <name>pyridoxal 5'-phosphate</name>
        <dbReference type="ChEBI" id="CHEBI:597326"/>
    </cofactor>
</comment>
<dbReference type="Pfam" id="PF00842">
    <property type="entry name" value="Ala_racemase_C"/>
    <property type="match status" value="1"/>
</dbReference>
<dbReference type="SMART" id="SM01005">
    <property type="entry name" value="Ala_racemase_C"/>
    <property type="match status" value="1"/>
</dbReference>
<feature type="domain" description="Alanine racemase C-terminal" evidence="8">
    <location>
        <begin position="247"/>
        <end position="375"/>
    </location>
</feature>
<dbReference type="InterPro" id="IPR001608">
    <property type="entry name" value="Ala_racemase_N"/>
</dbReference>
<dbReference type="InterPro" id="IPR011079">
    <property type="entry name" value="Ala_racemase_C"/>
</dbReference>
<dbReference type="PANTHER" id="PTHR30511:SF0">
    <property type="entry name" value="ALANINE RACEMASE, CATABOLIC-RELATED"/>
    <property type="match status" value="1"/>
</dbReference>
<dbReference type="InterPro" id="IPR020622">
    <property type="entry name" value="Ala_racemase_pyridoxalP-BS"/>
</dbReference>
<dbReference type="EC" id="5.1.1.1" evidence="5"/>
<evidence type="ECO:0000259" key="8">
    <source>
        <dbReference type="SMART" id="SM01005"/>
    </source>
</evidence>
<dbReference type="Pfam" id="PF01168">
    <property type="entry name" value="Ala_racemase_N"/>
    <property type="match status" value="1"/>
</dbReference>
<dbReference type="FunFam" id="2.40.37.10:FF:000006">
    <property type="entry name" value="Alanine racemase"/>
    <property type="match status" value="1"/>
</dbReference>
<name>A0A3S9SUI3_9FIRM</name>
<dbReference type="GO" id="GO:0005829">
    <property type="term" value="C:cytosol"/>
    <property type="evidence" value="ECO:0007669"/>
    <property type="project" value="TreeGrafter"/>
</dbReference>
<evidence type="ECO:0000256" key="2">
    <source>
        <dbReference type="ARBA" id="ARBA00001933"/>
    </source>
</evidence>
<dbReference type="SUPFAM" id="SSF51419">
    <property type="entry name" value="PLP-binding barrel"/>
    <property type="match status" value="1"/>
</dbReference>
<comment type="function">
    <text evidence="5">Catalyzes the interconversion of L-alanine and D-alanine. May also act on other amino acids.</text>
</comment>
<dbReference type="AlphaFoldDB" id="A0A3S9SUI3"/>
<sequence>MKNMKKPLRPVWAEINLDNYTHNIKVIKKRYPETKIMAVVKADGYGHGAIQVAKAALLGGAERLAVAIVDEGIELREAGFKVPIQILGGTAEYQLEQVVDYDLIQTVFDLETARSLSRIAQKKGKEVKVHLKIDTGMGRIGVQPEEAGEMAAAILALPNLKLEGLMTHFATADEKDKSYTLEQLERYLKALKDIESRGIKIDIKHVANSATIIDLPELRFDMIRPGIMAYGLWPSDDVDHTIDIRPVMEWKARIIYVKEVPAGTGISYGKTFVTKRKTRVATLPLGYADGYSRHLSNKGQVLVKGKRAPVIGRVCMDQTMIDVTDIEGVQVGDEVVLLGRQGNDFISAEEMASWIGTINYEVVCAVSKRVPRYYIGQAVE</sequence>
<comment type="similarity">
    <text evidence="5">Belongs to the alanine racemase family.</text>
</comment>
<proteinExistence type="inferred from homology"/>
<dbReference type="FunFam" id="3.20.20.10:FF:000002">
    <property type="entry name" value="Alanine racemase"/>
    <property type="match status" value="1"/>
</dbReference>
<evidence type="ECO:0000256" key="5">
    <source>
        <dbReference type="HAMAP-Rule" id="MF_01201"/>
    </source>
</evidence>
<dbReference type="GO" id="GO:0030170">
    <property type="term" value="F:pyridoxal phosphate binding"/>
    <property type="evidence" value="ECO:0007669"/>
    <property type="project" value="UniProtKB-UniRule"/>
</dbReference>
<gene>
    <name evidence="9" type="ORF">BBF96_00295</name>
</gene>
<evidence type="ECO:0000256" key="6">
    <source>
        <dbReference type="PIRSR" id="PIRSR600821-50"/>
    </source>
</evidence>
<comment type="catalytic activity">
    <reaction evidence="1 5">
        <text>L-alanine = D-alanine</text>
        <dbReference type="Rhea" id="RHEA:20249"/>
        <dbReference type="ChEBI" id="CHEBI:57416"/>
        <dbReference type="ChEBI" id="CHEBI:57972"/>
        <dbReference type="EC" id="5.1.1.1"/>
    </reaction>
</comment>
<dbReference type="Proteomes" id="UP000267250">
    <property type="component" value="Chromosome"/>
</dbReference>
<dbReference type="HAMAP" id="MF_01201">
    <property type="entry name" value="Ala_racemase"/>
    <property type="match status" value="1"/>
</dbReference>
<reference evidence="9 10" key="1">
    <citation type="submission" date="2016-07" db="EMBL/GenBank/DDBJ databases">
        <title>Genome and transcriptome analysis of iron-reducing fermentative bacteria Anoxybacter fermentans.</title>
        <authorList>
            <person name="Zeng X."/>
            <person name="Shao Z."/>
        </authorList>
    </citation>
    <scope>NUCLEOTIDE SEQUENCE [LARGE SCALE GENOMIC DNA]</scope>
    <source>
        <strain evidence="9 10">DY22613</strain>
    </source>
</reference>
<feature type="active site" description="Proton acceptor; specific for L-alanine" evidence="5">
    <location>
        <position position="268"/>
    </location>
</feature>
<dbReference type="GO" id="GO:0008784">
    <property type="term" value="F:alanine racemase activity"/>
    <property type="evidence" value="ECO:0007669"/>
    <property type="project" value="UniProtKB-UniRule"/>
</dbReference>